<sequence length="236" mass="27038">MIVFLRKIVLLLKVLLLLICFLAALFLVVISFSAFTQDDPAIFIGTLSLLSGAVFGFIAYKCLPKPFEKHGESNREVTAFISEQEFPTEVIDSMQTNYDVANITNVLRVAQDCKHLVLTSRNIDTVFSRLELGAQKALTLKQLETSGLYDRFPTADELLNVFINQKPKIVNRCLQASYEDVLLKFNQLKTSKSKINLLEKFILKLHEHDDFYDFENEEHVERIENELRTMLSKLAN</sequence>
<organism evidence="2 3">
    <name type="scientific">Brevibacillus halotolerans</name>
    <dbReference type="NCBI Taxonomy" id="1507437"/>
    <lineage>
        <taxon>Bacteria</taxon>
        <taxon>Bacillati</taxon>
        <taxon>Bacillota</taxon>
        <taxon>Bacilli</taxon>
        <taxon>Bacillales</taxon>
        <taxon>Paenibacillaceae</taxon>
        <taxon>Brevibacillus</taxon>
    </lineage>
</organism>
<evidence type="ECO:0000256" key="1">
    <source>
        <dbReference type="SAM" id="Phobius"/>
    </source>
</evidence>
<feature type="transmembrane region" description="Helical" evidence="1">
    <location>
        <begin position="41"/>
        <end position="60"/>
    </location>
</feature>
<dbReference type="EMBL" id="JAPTNG010000009">
    <property type="protein sequence ID" value="MCZ0831772.1"/>
    <property type="molecule type" value="Genomic_DNA"/>
</dbReference>
<keyword evidence="1" id="KW-1133">Transmembrane helix</keyword>
<feature type="transmembrane region" description="Helical" evidence="1">
    <location>
        <begin position="12"/>
        <end position="35"/>
    </location>
</feature>
<dbReference type="RefSeq" id="WP_258417617.1">
    <property type="nucleotide sequence ID" value="NZ_JAPTNG010000009.1"/>
</dbReference>
<gene>
    <name evidence="2" type="ORF">O0535_13590</name>
</gene>
<reference evidence="2" key="1">
    <citation type="submission" date="2022-09" db="EMBL/GenBank/DDBJ databases">
        <title>Genome analysis and characterization of larvicidal activity of Brevibacillus strains.</title>
        <authorList>
            <person name="Patrusheva E.V."/>
            <person name="Izotova A.O."/>
            <person name="Toshchakov S.V."/>
            <person name="Sineoky S.P."/>
        </authorList>
    </citation>
    <scope>NUCLEOTIDE SEQUENCE</scope>
    <source>
        <strain evidence="2">VKPM_B-13244</strain>
    </source>
</reference>
<evidence type="ECO:0000313" key="2">
    <source>
        <dbReference type="EMBL" id="MCZ0831772.1"/>
    </source>
</evidence>
<accession>A0ABT4HYG8</accession>
<protein>
    <submittedName>
        <fullName evidence="2">Uncharacterized protein</fullName>
    </submittedName>
</protein>
<evidence type="ECO:0000313" key="3">
    <source>
        <dbReference type="Proteomes" id="UP001067708"/>
    </source>
</evidence>
<proteinExistence type="predicted"/>
<keyword evidence="1" id="KW-0812">Transmembrane</keyword>
<dbReference type="Proteomes" id="UP001067708">
    <property type="component" value="Unassembled WGS sequence"/>
</dbReference>
<comment type="caution">
    <text evidence="2">The sequence shown here is derived from an EMBL/GenBank/DDBJ whole genome shotgun (WGS) entry which is preliminary data.</text>
</comment>
<keyword evidence="3" id="KW-1185">Reference proteome</keyword>
<name>A0ABT4HYG8_9BACL</name>
<keyword evidence="1" id="KW-0472">Membrane</keyword>